<sequence length="234" mass="26260">MLQLLFEDVERIYCGQAMAALRRDGSVITWGHSTFGGDSRSVQAGSDWKVQAHERDQRTRRGGLQAATVRAQSRSGSGTIAVFGEELAREQEDCVKVCDLLTVVSCILVSWTGLQQQLKGYVVISDDRINYRGKLRVLERLISDRCLNTGRVYHIDDSWEVLTEETQKDAEFAIHQAQSQVASVEDKANQVIRDMSTQHMYRAELTRAQDIANQVQLHAQTQLHEADGIGRIAT</sequence>
<organism evidence="1 2">
    <name type="scientific">Durusdinium trenchii</name>
    <dbReference type="NCBI Taxonomy" id="1381693"/>
    <lineage>
        <taxon>Eukaryota</taxon>
        <taxon>Sar</taxon>
        <taxon>Alveolata</taxon>
        <taxon>Dinophyceae</taxon>
        <taxon>Suessiales</taxon>
        <taxon>Symbiodiniaceae</taxon>
        <taxon>Durusdinium</taxon>
    </lineage>
</organism>
<reference evidence="1 2" key="1">
    <citation type="submission" date="2024-02" db="EMBL/GenBank/DDBJ databases">
        <authorList>
            <person name="Chen Y."/>
            <person name="Shah S."/>
            <person name="Dougan E. K."/>
            <person name="Thang M."/>
            <person name="Chan C."/>
        </authorList>
    </citation>
    <scope>NUCLEOTIDE SEQUENCE [LARGE SCALE GENOMIC DNA]</scope>
</reference>
<evidence type="ECO:0000313" key="2">
    <source>
        <dbReference type="Proteomes" id="UP001642464"/>
    </source>
</evidence>
<keyword evidence="2" id="KW-1185">Reference proteome</keyword>
<dbReference type="EMBL" id="CAXAMM010007213">
    <property type="protein sequence ID" value="CAK9013563.1"/>
    <property type="molecule type" value="Genomic_DNA"/>
</dbReference>
<name>A0ABP0JH84_9DINO</name>
<accession>A0ABP0JH84</accession>
<evidence type="ECO:0000313" key="1">
    <source>
        <dbReference type="EMBL" id="CAK9013563.1"/>
    </source>
</evidence>
<gene>
    <name evidence="1" type="ORF">SCF082_LOCUS11985</name>
</gene>
<comment type="caution">
    <text evidence="1">The sequence shown here is derived from an EMBL/GenBank/DDBJ whole genome shotgun (WGS) entry which is preliminary data.</text>
</comment>
<proteinExistence type="predicted"/>
<protein>
    <submittedName>
        <fullName evidence="1">Uncharacterized protein</fullName>
    </submittedName>
</protein>
<dbReference type="Proteomes" id="UP001642464">
    <property type="component" value="Unassembled WGS sequence"/>
</dbReference>